<dbReference type="EMBL" id="JBHUFP010000002">
    <property type="protein sequence ID" value="MFD1804973.1"/>
    <property type="molecule type" value="Genomic_DNA"/>
</dbReference>
<evidence type="ECO:0000256" key="9">
    <source>
        <dbReference type="ARBA" id="ARBA00043995"/>
    </source>
</evidence>
<dbReference type="Pfam" id="PF01075">
    <property type="entry name" value="Glyco_transf_9"/>
    <property type="match status" value="1"/>
</dbReference>
<keyword evidence="15" id="KW-1185">Reference proteome</keyword>
<dbReference type="CDD" id="cd03789">
    <property type="entry name" value="GT9_LPS_heptosyltransferase"/>
    <property type="match status" value="1"/>
</dbReference>
<proteinExistence type="inferred from homology"/>
<dbReference type="NCBIfam" id="TIGR02193">
    <property type="entry name" value="heptsyl_trn_I"/>
    <property type="match status" value="1"/>
</dbReference>
<evidence type="ECO:0000256" key="10">
    <source>
        <dbReference type="ARBA" id="ARBA00044041"/>
    </source>
</evidence>
<comment type="pathway">
    <text evidence="2">Bacterial outer membrane biogenesis; LPS core biosynthesis.</text>
</comment>
<keyword evidence="6 14" id="KW-0808">Transferase</keyword>
<gene>
    <name evidence="14" type="primary">rfaC</name>
    <name evidence="14" type="ORF">ACFSAV_01045</name>
</gene>
<dbReference type="InterPro" id="IPR002201">
    <property type="entry name" value="Glyco_trans_9"/>
</dbReference>
<keyword evidence="8" id="KW-0472">Membrane</keyword>
<dbReference type="PANTHER" id="PTHR30160:SF19">
    <property type="entry name" value="LIPOPOLYSACCHARIDE HEPTOSYLTRANSFERASE 1"/>
    <property type="match status" value="1"/>
</dbReference>
<keyword evidence="4" id="KW-0997">Cell inner membrane</keyword>
<keyword evidence="3" id="KW-1003">Cell membrane</keyword>
<evidence type="ECO:0000256" key="1">
    <source>
        <dbReference type="ARBA" id="ARBA00004515"/>
    </source>
</evidence>
<evidence type="ECO:0000256" key="3">
    <source>
        <dbReference type="ARBA" id="ARBA00022475"/>
    </source>
</evidence>
<name>A0ABW4NRG4_9PAST</name>
<dbReference type="Gene3D" id="3.40.50.2000">
    <property type="entry name" value="Glycogen Phosphorylase B"/>
    <property type="match status" value="2"/>
</dbReference>
<dbReference type="InterPro" id="IPR051199">
    <property type="entry name" value="LPS_LOS_Heptosyltrfase"/>
</dbReference>
<dbReference type="SUPFAM" id="SSF53756">
    <property type="entry name" value="UDP-Glycosyltransferase/glycogen phosphorylase"/>
    <property type="match status" value="1"/>
</dbReference>
<comment type="subcellular location">
    <subcellularLocation>
        <location evidence="1">Cell inner membrane</location>
        <topology evidence="1">Peripheral membrane protein</topology>
        <orientation evidence="1">Cytoplasmic side</orientation>
    </subcellularLocation>
</comment>
<comment type="catalytic activity">
    <reaction evidence="13">
        <text>an alpha-Kdo-(2-&gt;4)-alpha-Kdo-(2-&gt;6)-lipid A + ADP-L-glycero-beta-D-manno-heptose = an L-alpha-D-Hep-(1-&gt;5)-[alpha-Kdo-(2-&gt;4)]-alpha-Kdo-(2-&gt;6)-lipid A + ADP + H(+)</text>
        <dbReference type="Rhea" id="RHEA:74067"/>
        <dbReference type="ChEBI" id="CHEBI:15378"/>
        <dbReference type="ChEBI" id="CHEBI:61506"/>
        <dbReference type="ChEBI" id="CHEBI:176431"/>
        <dbReference type="ChEBI" id="CHEBI:193068"/>
        <dbReference type="ChEBI" id="CHEBI:456216"/>
        <dbReference type="EC" id="2.4.99.23"/>
    </reaction>
</comment>
<evidence type="ECO:0000256" key="13">
    <source>
        <dbReference type="ARBA" id="ARBA00049201"/>
    </source>
</evidence>
<dbReference type="EC" id="2.4.99.23" evidence="10"/>
<protein>
    <recommendedName>
        <fullName evidence="11">Lipopolysaccharide heptosyltransferase 1</fullName>
        <ecNumber evidence="10">2.4.99.23</ecNumber>
    </recommendedName>
    <alternativeName>
        <fullName evidence="12">ADP-heptose:lipopolysaccharide heptosyltransferase I</fullName>
    </alternativeName>
</protein>
<dbReference type="Proteomes" id="UP001597420">
    <property type="component" value="Unassembled WGS sequence"/>
</dbReference>
<evidence type="ECO:0000256" key="8">
    <source>
        <dbReference type="ARBA" id="ARBA00023136"/>
    </source>
</evidence>
<keyword evidence="5 14" id="KW-0328">Glycosyltransferase</keyword>
<comment type="similarity">
    <text evidence="9">Belongs to the glycosyltransferase 9 family.</text>
</comment>
<dbReference type="NCBIfam" id="NF008204">
    <property type="entry name" value="PRK10964.1"/>
    <property type="match status" value="1"/>
</dbReference>
<evidence type="ECO:0000256" key="7">
    <source>
        <dbReference type="ARBA" id="ARBA00022985"/>
    </source>
</evidence>
<dbReference type="InterPro" id="IPR011908">
    <property type="entry name" value="LipoPS_heptosylTferase-I"/>
</dbReference>
<evidence type="ECO:0000256" key="6">
    <source>
        <dbReference type="ARBA" id="ARBA00022679"/>
    </source>
</evidence>
<evidence type="ECO:0000256" key="12">
    <source>
        <dbReference type="ARBA" id="ARBA00044330"/>
    </source>
</evidence>
<dbReference type="RefSeq" id="WP_379095244.1">
    <property type="nucleotide sequence ID" value="NZ_JBHUFP010000002.1"/>
</dbReference>
<accession>A0ABW4NRG4</accession>
<evidence type="ECO:0000256" key="11">
    <source>
        <dbReference type="ARBA" id="ARBA00044190"/>
    </source>
</evidence>
<evidence type="ECO:0000313" key="15">
    <source>
        <dbReference type="Proteomes" id="UP001597420"/>
    </source>
</evidence>
<reference evidence="15" key="1">
    <citation type="journal article" date="2019" name="Int. J. Syst. Evol. Microbiol.">
        <title>The Global Catalogue of Microorganisms (GCM) 10K type strain sequencing project: providing services to taxonomists for standard genome sequencing and annotation.</title>
        <authorList>
            <consortium name="The Broad Institute Genomics Platform"/>
            <consortium name="The Broad Institute Genome Sequencing Center for Infectious Disease"/>
            <person name="Wu L."/>
            <person name="Ma J."/>
        </authorList>
    </citation>
    <scope>NUCLEOTIDE SEQUENCE [LARGE SCALE GENOMIC DNA]</scope>
    <source>
        <strain evidence="15">CCM 7950</strain>
    </source>
</reference>
<keyword evidence="7" id="KW-0448">Lipopolysaccharide biosynthesis</keyword>
<organism evidence="14 15">
    <name type="scientific">Pasteurella oralis</name>
    <dbReference type="NCBI Taxonomy" id="1071947"/>
    <lineage>
        <taxon>Bacteria</taxon>
        <taxon>Pseudomonadati</taxon>
        <taxon>Pseudomonadota</taxon>
        <taxon>Gammaproteobacteria</taxon>
        <taxon>Pasteurellales</taxon>
        <taxon>Pasteurellaceae</taxon>
        <taxon>Pasteurella</taxon>
    </lineage>
</organism>
<evidence type="ECO:0000256" key="2">
    <source>
        <dbReference type="ARBA" id="ARBA00004713"/>
    </source>
</evidence>
<evidence type="ECO:0000256" key="5">
    <source>
        <dbReference type="ARBA" id="ARBA00022676"/>
    </source>
</evidence>
<evidence type="ECO:0000313" key="14">
    <source>
        <dbReference type="EMBL" id="MFD1804973.1"/>
    </source>
</evidence>
<dbReference type="PANTHER" id="PTHR30160">
    <property type="entry name" value="TETRAACYLDISACCHARIDE 4'-KINASE-RELATED"/>
    <property type="match status" value="1"/>
</dbReference>
<dbReference type="GO" id="GO:0016757">
    <property type="term" value="F:glycosyltransferase activity"/>
    <property type="evidence" value="ECO:0007669"/>
    <property type="project" value="UniProtKB-KW"/>
</dbReference>
<evidence type="ECO:0000256" key="4">
    <source>
        <dbReference type="ARBA" id="ARBA00022519"/>
    </source>
</evidence>
<comment type="caution">
    <text evidence="14">The sequence shown here is derived from an EMBL/GenBank/DDBJ whole genome shotgun (WGS) entry which is preliminary data.</text>
</comment>
<sequence>MKICLIKTSSMGDILHTLPALTDAQRAMPNLEVDWVVEENFVEIPHWHNAVKQVIPIALRRWRKSPFSTTTRNQWKTYRTLLQAAQYDAVIDAQGLFKSAFFATRLAHGCKHGYDRHSIREPIAAWFYDKHYAISYQQHAVERIRQLFAQSLGYPLPTTQGDYAIASHFQQQPLTTPYVLFFHGTTRTDKFLPDHQWRELAEKLTALGIQVCLPWSNPLEKQRADYIARGLPLVQILAKSSLSELAQHIVDAKAVISVDTGLAHLTAALDKLNITLYGATDPKLIGAYGKNQHYLVADSMANIHSDEILQKLTALLALPH</sequence>